<feature type="region of interest" description="Disordered" evidence="1">
    <location>
        <begin position="55"/>
        <end position="75"/>
    </location>
</feature>
<dbReference type="EMBL" id="ATLV01018854">
    <property type="status" value="NOT_ANNOTATED_CDS"/>
    <property type="molecule type" value="Genomic_DNA"/>
</dbReference>
<accession>A0A084VZK5</accession>
<evidence type="ECO:0000256" key="1">
    <source>
        <dbReference type="SAM" id="MobiDB-lite"/>
    </source>
</evidence>
<evidence type="ECO:0000313" key="4">
    <source>
        <dbReference type="Proteomes" id="UP000030765"/>
    </source>
</evidence>
<dbReference type="AlphaFoldDB" id="A0A084VZK5"/>
<gene>
    <name evidence="2" type="ORF">ZHAS_00011196</name>
</gene>
<evidence type="ECO:0000313" key="2">
    <source>
        <dbReference type="EMBL" id="KFB43399.1"/>
    </source>
</evidence>
<dbReference type="EMBL" id="KE525251">
    <property type="protein sequence ID" value="KFB43399.1"/>
    <property type="molecule type" value="Genomic_DNA"/>
</dbReference>
<reference evidence="3" key="2">
    <citation type="submission" date="2020-05" db="UniProtKB">
        <authorList>
            <consortium name="EnsemblMetazoa"/>
        </authorList>
    </citation>
    <scope>IDENTIFICATION</scope>
</reference>
<name>A0A084VZK5_ANOSI</name>
<evidence type="ECO:0000313" key="3">
    <source>
        <dbReference type="EnsemblMetazoa" id="ASIC011196-PA"/>
    </source>
</evidence>
<dbReference type="Proteomes" id="UP000030765">
    <property type="component" value="Unassembled WGS sequence"/>
</dbReference>
<keyword evidence="4" id="KW-1185">Reference proteome</keyword>
<proteinExistence type="predicted"/>
<protein>
    <submittedName>
        <fullName evidence="2 3">Zinc finger and BTB domain-containing protein 2</fullName>
    </submittedName>
</protein>
<organism evidence="2">
    <name type="scientific">Anopheles sinensis</name>
    <name type="common">Mosquito</name>
    <dbReference type="NCBI Taxonomy" id="74873"/>
    <lineage>
        <taxon>Eukaryota</taxon>
        <taxon>Metazoa</taxon>
        <taxon>Ecdysozoa</taxon>
        <taxon>Arthropoda</taxon>
        <taxon>Hexapoda</taxon>
        <taxon>Insecta</taxon>
        <taxon>Pterygota</taxon>
        <taxon>Neoptera</taxon>
        <taxon>Endopterygota</taxon>
        <taxon>Diptera</taxon>
        <taxon>Nematocera</taxon>
        <taxon>Culicoidea</taxon>
        <taxon>Culicidae</taxon>
        <taxon>Anophelinae</taxon>
        <taxon>Anopheles</taxon>
    </lineage>
</organism>
<reference evidence="2 4" key="1">
    <citation type="journal article" date="2014" name="BMC Genomics">
        <title>Genome sequence of Anopheles sinensis provides insight into genetics basis of mosquito competence for malaria parasites.</title>
        <authorList>
            <person name="Zhou D."/>
            <person name="Zhang D."/>
            <person name="Ding G."/>
            <person name="Shi L."/>
            <person name="Hou Q."/>
            <person name="Ye Y."/>
            <person name="Xu Y."/>
            <person name="Zhou H."/>
            <person name="Xiong C."/>
            <person name="Li S."/>
            <person name="Yu J."/>
            <person name="Hong S."/>
            <person name="Yu X."/>
            <person name="Zou P."/>
            <person name="Chen C."/>
            <person name="Chang X."/>
            <person name="Wang W."/>
            <person name="Lv Y."/>
            <person name="Sun Y."/>
            <person name="Ma L."/>
            <person name="Shen B."/>
            <person name="Zhu C."/>
        </authorList>
    </citation>
    <scope>NUCLEOTIDE SEQUENCE [LARGE SCALE GENOMIC DNA]</scope>
</reference>
<sequence>MECHLIGWLWGPTHPKLEHPLRLANGLSLAPSMRILSRGAYSVPLATRQHGIVGPKAELNQSTEPAPENRPFKRNKLPQIRVVAEHQCRHAVKQD</sequence>
<dbReference type="VEuPathDB" id="VectorBase:ASIC011196"/>
<dbReference type="EnsemblMetazoa" id="ASIC011196-RA">
    <property type="protein sequence ID" value="ASIC011196-PA"/>
    <property type="gene ID" value="ASIC011196"/>
</dbReference>